<dbReference type="EMBL" id="KZ678129">
    <property type="protein sequence ID" value="PSN73692.1"/>
    <property type="molecule type" value="Genomic_DNA"/>
</dbReference>
<evidence type="ECO:0000256" key="7">
    <source>
        <dbReference type="RuleBase" id="RU000461"/>
    </source>
</evidence>
<evidence type="ECO:0000256" key="3">
    <source>
        <dbReference type="ARBA" id="ARBA00023002"/>
    </source>
</evidence>
<feature type="binding site" description="axial binding residue" evidence="6">
    <location>
        <position position="435"/>
    </location>
    <ligand>
        <name>heme</name>
        <dbReference type="ChEBI" id="CHEBI:30413"/>
    </ligand>
    <ligandPart>
        <name>Fe</name>
        <dbReference type="ChEBI" id="CHEBI:18248"/>
    </ligandPart>
</feature>
<dbReference type="PANTHER" id="PTHR46300:SF2">
    <property type="entry name" value="CYTOCHROME P450 MONOOXYGENASE ALNH-RELATED"/>
    <property type="match status" value="1"/>
</dbReference>
<dbReference type="GO" id="GO:0020037">
    <property type="term" value="F:heme binding"/>
    <property type="evidence" value="ECO:0007669"/>
    <property type="project" value="InterPro"/>
</dbReference>
<dbReference type="CDD" id="cd11065">
    <property type="entry name" value="CYP64-like"/>
    <property type="match status" value="1"/>
</dbReference>
<protein>
    <submittedName>
        <fullName evidence="9">Cytochrome P450</fullName>
    </submittedName>
</protein>
<dbReference type="PRINTS" id="PR00463">
    <property type="entry name" value="EP450I"/>
</dbReference>
<dbReference type="Pfam" id="PF00067">
    <property type="entry name" value="p450"/>
    <property type="match status" value="1"/>
</dbReference>
<keyword evidence="10" id="KW-1185">Reference proteome</keyword>
<evidence type="ECO:0000313" key="9">
    <source>
        <dbReference type="EMBL" id="PSN73692.1"/>
    </source>
</evidence>
<dbReference type="GO" id="GO:0005506">
    <property type="term" value="F:iron ion binding"/>
    <property type="evidence" value="ECO:0007669"/>
    <property type="project" value="InterPro"/>
</dbReference>
<evidence type="ECO:0000256" key="1">
    <source>
        <dbReference type="ARBA" id="ARBA00010617"/>
    </source>
</evidence>
<evidence type="ECO:0000256" key="8">
    <source>
        <dbReference type="SAM" id="Phobius"/>
    </source>
</evidence>
<keyword evidence="5 7" id="KW-0503">Monooxygenase</keyword>
<organism evidence="9 10">
    <name type="scientific">Corynespora cassiicola Philippines</name>
    <dbReference type="NCBI Taxonomy" id="1448308"/>
    <lineage>
        <taxon>Eukaryota</taxon>
        <taxon>Fungi</taxon>
        <taxon>Dikarya</taxon>
        <taxon>Ascomycota</taxon>
        <taxon>Pezizomycotina</taxon>
        <taxon>Dothideomycetes</taxon>
        <taxon>Pleosporomycetidae</taxon>
        <taxon>Pleosporales</taxon>
        <taxon>Corynesporascaceae</taxon>
        <taxon>Corynespora</taxon>
    </lineage>
</organism>
<dbReference type="GO" id="GO:0016705">
    <property type="term" value="F:oxidoreductase activity, acting on paired donors, with incorporation or reduction of molecular oxygen"/>
    <property type="evidence" value="ECO:0007669"/>
    <property type="project" value="InterPro"/>
</dbReference>
<accession>A0A2T2P7P5</accession>
<keyword evidence="8" id="KW-1133">Transmembrane helix</keyword>
<keyword evidence="6 7" id="KW-0349">Heme</keyword>
<reference evidence="9 10" key="1">
    <citation type="journal article" date="2018" name="Front. Microbiol.">
        <title>Genome-Wide Analysis of Corynespora cassiicola Leaf Fall Disease Putative Effectors.</title>
        <authorList>
            <person name="Lopez D."/>
            <person name="Ribeiro S."/>
            <person name="Label P."/>
            <person name="Fumanal B."/>
            <person name="Venisse J.S."/>
            <person name="Kohler A."/>
            <person name="de Oliveira R.R."/>
            <person name="Labutti K."/>
            <person name="Lipzen A."/>
            <person name="Lail K."/>
            <person name="Bauer D."/>
            <person name="Ohm R.A."/>
            <person name="Barry K.W."/>
            <person name="Spatafora J."/>
            <person name="Grigoriev I.V."/>
            <person name="Martin F.M."/>
            <person name="Pujade-Renaud V."/>
        </authorList>
    </citation>
    <scope>NUCLEOTIDE SEQUENCE [LARGE SCALE GENOMIC DNA]</scope>
    <source>
        <strain evidence="9 10">Philippines</strain>
    </source>
</reference>
<evidence type="ECO:0000256" key="5">
    <source>
        <dbReference type="ARBA" id="ARBA00023033"/>
    </source>
</evidence>
<dbReference type="InterPro" id="IPR002401">
    <property type="entry name" value="Cyt_P450_E_grp-I"/>
</dbReference>
<dbReference type="GO" id="GO:0004497">
    <property type="term" value="F:monooxygenase activity"/>
    <property type="evidence" value="ECO:0007669"/>
    <property type="project" value="UniProtKB-KW"/>
</dbReference>
<sequence>MTISPSLAAAVFAILIYTIYRVFQIGKRPAGMPPGPPTVPIFGNNNELPDFHHHLKYDQLAREYGHLVTFMRGPQPQVIVSSARAARDIFDKMGTITASRPPSYLMNDIAADGYSMAFAANHNEYWRLARRLFHSILNVGATKQYTPLQELESTKFLMDLMADTSDFRPHIFRYSNSIGNLLTRGHRAAAPDDPDINEVRDNLDEYAALQLKGSLPDYFPPLRKLPQWIFPSIRRAREHCVNDAKVALKHYVPCKDGNDSLPSFNRSLAEKQKKEGFKDIMGARMGLDLVMAATDTTSHTLINLFAALACYPEALNKAQDEIDRVVGPNRLPNANDATELPYVRQIIQELHRWSSVVPFGIPHASTQDITYNGYKIPAGSILVINVYTIHNDPNVYKNPRAFIPERWDGKLQEVKEDSVGARSELFTFGAGRRVCPGQHLAERNLFLTVSKLIWAFDVTKKKGPDGKEIPIDTEDYAPGGVISLKPYSVDIKVRDPVRSELIKSEWEKGRNEFLDENEQWYKAPPGVEQLMSRVR</sequence>
<comment type="similarity">
    <text evidence="1 7">Belongs to the cytochrome P450 family.</text>
</comment>
<evidence type="ECO:0000256" key="6">
    <source>
        <dbReference type="PIRSR" id="PIRSR602401-1"/>
    </source>
</evidence>
<evidence type="ECO:0000256" key="4">
    <source>
        <dbReference type="ARBA" id="ARBA00023004"/>
    </source>
</evidence>
<dbReference type="PANTHER" id="PTHR46300">
    <property type="entry name" value="P450, PUTATIVE (EUROFUNG)-RELATED-RELATED"/>
    <property type="match status" value="1"/>
</dbReference>
<dbReference type="InterPro" id="IPR017972">
    <property type="entry name" value="Cyt_P450_CS"/>
</dbReference>
<dbReference type="Proteomes" id="UP000240883">
    <property type="component" value="Unassembled WGS sequence"/>
</dbReference>
<dbReference type="AlphaFoldDB" id="A0A2T2P7P5"/>
<gene>
    <name evidence="9" type="ORF">BS50DRAFT_597165</name>
</gene>
<feature type="transmembrane region" description="Helical" evidence="8">
    <location>
        <begin position="6"/>
        <end position="23"/>
    </location>
</feature>
<evidence type="ECO:0000256" key="2">
    <source>
        <dbReference type="ARBA" id="ARBA00022723"/>
    </source>
</evidence>
<dbReference type="InterPro" id="IPR050364">
    <property type="entry name" value="Cytochrome_P450_fung"/>
</dbReference>
<name>A0A2T2P7P5_CORCC</name>
<dbReference type="STRING" id="1448308.A0A2T2P7P5"/>
<keyword evidence="3 7" id="KW-0560">Oxidoreductase</keyword>
<dbReference type="InterPro" id="IPR001128">
    <property type="entry name" value="Cyt_P450"/>
</dbReference>
<dbReference type="OrthoDB" id="1103324at2759"/>
<comment type="cofactor">
    <cofactor evidence="6">
        <name>heme</name>
        <dbReference type="ChEBI" id="CHEBI:30413"/>
    </cofactor>
</comment>
<evidence type="ECO:0000313" key="10">
    <source>
        <dbReference type="Proteomes" id="UP000240883"/>
    </source>
</evidence>
<dbReference type="SUPFAM" id="SSF48264">
    <property type="entry name" value="Cytochrome P450"/>
    <property type="match status" value="1"/>
</dbReference>
<keyword evidence="8" id="KW-0812">Transmembrane</keyword>
<dbReference type="PRINTS" id="PR00385">
    <property type="entry name" value="P450"/>
</dbReference>
<dbReference type="InterPro" id="IPR036396">
    <property type="entry name" value="Cyt_P450_sf"/>
</dbReference>
<dbReference type="Gene3D" id="1.10.630.10">
    <property type="entry name" value="Cytochrome P450"/>
    <property type="match status" value="1"/>
</dbReference>
<keyword evidence="2 6" id="KW-0479">Metal-binding</keyword>
<keyword evidence="4 6" id="KW-0408">Iron</keyword>
<keyword evidence="8" id="KW-0472">Membrane</keyword>
<dbReference type="PROSITE" id="PS00086">
    <property type="entry name" value="CYTOCHROME_P450"/>
    <property type="match status" value="1"/>
</dbReference>
<proteinExistence type="inferred from homology"/>